<dbReference type="STRING" id="1048983.EL17_17180"/>
<dbReference type="OrthoDB" id="1467713at2"/>
<dbReference type="EMBL" id="JMIH01000024">
    <property type="protein sequence ID" value="KEO72471.1"/>
    <property type="molecule type" value="Genomic_DNA"/>
</dbReference>
<evidence type="ECO:0000313" key="1">
    <source>
        <dbReference type="EMBL" id="KEO72471.1"/>
    </source>
</evidence>
<protein>
    <submittedName>
        <fullName evidence="1">Uncharacterized protein</fullName>
    </submittedName>
</protein>
<dbReference type="AlphaFoldDB" id="A0A074KR92"/>
<comment type="caution">
    <text evidence="1">The sequence shown here is derived from an EMBL/GenBank/DDBJ whole genome shotgun (WGS) entry which is preliminary data.</text>
</comment>
<dbReference type="RefSeq" id="WP_035077035.1">
    <property type="nucleotide sequence ID" value="NZ_JMIH01000024.1"/>
</dbReference>
<reference evidence="1 2" key="1">
    <citation type="submission" date="2014-04" db="EMBL/GenBank/DDBJ databases">
        <title>Characterization and application of a salt tolerant electro-active bacterium.</title>
        <authorList>
            <person name="Yang L."/>
            <person name="Wei S."/>
            <person name="Tay Q.X.M."/>
        </authorList>
    </citation>
    <scope>NUCLEOTIDE SEQUENCE [LARGE SCALE GENOMIC DNA]</scope>
    <source>
        <strain evidence="1 2">LY1</strain>
    </source>
</reference>
<evidence type="ECO:0000313" key="2">
    <source>
        <dbReference type="Proteomes" id="UP000027821"/>
    </source>
</evidence>
<keyword evidence="2" id="KW-1185">Reference proteome</keyword>
<gene>
    <name evidence="1" type="ORF">EL17_17180</name>
</gene>
<sequence length="79" mass="9574">MRIVKELSVDGVRITVFSWNNKFLLKFEQGMVEQTYKVNETEILEERYLDSFFEGEFFDKVKNNFDDMQILLRNKIENL</sequence>
<name>A0A074KR92_9BACT</name>
<organism evidence="1 2">
    <name type="scientific">Anditalea andensis</name>
    <dbReference type="NCBI Taxonomy" id="1048983"/>
    <lineage>
        <taxon>Bacteria</taxon>
        <taxon>Pseudomonadati</taxon>
        <taxon>Bacteroidota</taxon>
        <taxon>Cytophagia</taxon>
        <taxon>Cytophagales</taxon>
        <taxon>Cytophagaceae</taxon>
        <taxon>Anditalea</taxon>
    </lineage>
</organism>
<proteinExistence type="predicted"/>
<dbReference type="Proteomes" id="UP000027821">
    <property type="component" value="Unassembled WGS sequence"/>
</dbReference>
<accession>A0A074KR92</accession>